<evidence type="ECO:0000256" key="1">
    <source>
        <dbReference type="ARBA" id="ARBA00022737"/>
    </source>
</evidence>
<dbReference type="AlphaFoldDB" id="T1HZ53"/>
<dbReference type="CDD" id="cd23767">
    <property type="entry name" value="IQCD"/>
    <property type="match status" value="1"/>
</dbReference>
<dbReference type="InterPro" id="IPR027417">
    <property type="entry name" value="P-loop_NTPase"/>
</dbReference>
<dbReference type="VEuPathDB" id="VectorBase:RPRC009323"/>
<dbReference type="Pfam" id="PF00612">
    <property type="entry name" value="IQ"/>
    <property type="match status" value="3"/>
</dbReference>
<dbReference type="InParanoid" id="T1HZ53"/>
<sequence length="249" mass="30151">MVSVIPYEQLEVFNNRWNQLRFNLLSVKFSDSWKLYKAATVLQKYVRGFITRRYIKRLHRFATVLQANWKRYIVRKEYLQSYESLDKLRKKRFFDLSATKIQAYWRGHHSRKKHCMKDLIAWLTFIQETNENMIMKMKEFQEDTIDLRRSESEVIIKEWINYIFPKLHHLQRTKCIPGIYSLKENTGELSTIEKLLGSFSFYNFMKELKLQRESLKNDYPKHLTNNGNTRICSNFGTCNNNKLKNVYCK</sequence>
<dbReference type="InterPro" id="IPR052318">
    <property type="entry name" value="CellDiv_DevSignal_Domain"/>
</dbReference>
<keyword evidence="3" id="KW-1185">Reference proteome</keyword>
<proteinExistence type="predicted"/>
<dbReference type="Gene3D" id="1.20.5.190">
    <property type="match status" value="1"/>
</dbReference>
<organism evidence="2 3">
    <name type="scientific">Rhodnius prolixus</name>
    <name type="common">Triatomid bug</name>
    <dbReference type="NCBI Taxonomy" id="13249"/>
    <lineage>
        <taxon>Eukaryota</taxon>
        <taxon>Metazoa</taxon>
        <taxon>Ecdysozoa</taxon>
        <taxon>Arthropoda</taxon>
        <taxon>Hexapoda</taxon>
        <taxon>Insecta</taxon>
        <taxon>Pterygota</taxon>
        <taxon>Neoptera</taxon>
        <taxon>Paraneoptera</taxon>
        <taxon>Hemiptera</taxon>
        <taxon>Heteroptera</taxon>
        <taxon>Panheteroptera</taxon>
        <taxon>Cimicomorpha</taxon>
        <taxon>Reduviidae</taxon>
        <taxon>Triatominae</taxon>
        <taxon>Rhodnius</taxon>
    </lineage>
</organism>
<protein>
    <recommendedName>
        <fullName evidence="4">Spermatogenesis-associated protein 17</fullName>
    </recommendedName>
</protein>
<dbReference type="PANTHER" id="PTHR22590:SF2">
    <property type="entry name" value="IQ DOMAIN-CONTAINING PROTEIN N"/>
    <property type="match status" value="1"/>
</dbReference>
<dbReference type="HOGENOM" id="CLU_1116907_0_0_1"/>
<dbReference type="PROSITE" id="PS50096">
    <property type="entry name" value="IQ"/>
    <property type="match status" value="3"/>
</dbReference>
<evidence type="ECO:0000313" key="2">
    <source>
        <dbReference type="EnsemblMetazoa" id="RPRC009323-PA"/>
    </source>
</evidence>
<dbReference type="OMA" id="HECAIVI"/>
<evidence type="ECO:0008006" key="4">
    <source>
        <dbReference type="Google" id="ProtNLM"/>
    </source>
</evidence>
<dbReference type="STRING" id="13249.T1HZ53"/>
<dbReference type="Proteomes" id="UP000015103">
    <property type="component" value="Unassembled WGS sequence"/>
</dbReference>
<accession>T1HZ53</accession>
<dbReference type="SMART" id="SM00015">
    <property type="entry name" value="IQ"/>
    <property type="match status" value="3"/>
</dbReference>
<dbReference type="eggNOG" id="ENOG502TA3B">
    <property type="taxonomic scope" value="Eukaryota"/>
</dbReference>
<dbReference type="SUPFAM" id="SSF52540">
    <property type="entry name" value="P-loop containing nucleoside triphosphate hydrolases"/>
    <property type="match status" value="1"/>
</dbReference>
<keyword evidence="1" id="KW-0677">Repeat</keyword>
<reference evidence="2" key="1">
    <citation type="submission" date="2015-05" db="UniProtKB">
        <authorList>
            <consortium name="EnsemblMetazoa"/>
        </authorList>
    </citation>
    <scope>IDENTIFICATION</scope>
</reference>
<dbReference type="EMBL" id="ACPB03016521">
    <property type="status" value="NOT_ANNOTATED_CDS"/>
    <property type="molecule type" value="Genomic_DNA"/>
</dbReference>
<dbReference type="InterPro" id="IPR000048">
    <property type="entry name" value="IQ_motif_EF-hand-BS"/>
</dbReference>
<name>T1HZ53_RHOPR</name>
<dbReference type="PANTHER" id="PTHR22590">
    <property type="entry name" value="MYOSIN MOTOR DOMAIN-CONTAINING PROTEIN"/>
    <property type="match status" value="1"/>
</dbReference>
<evidence type="ECO:0000313" key="3">
    <source>
        <dbReference type="Proteomes" id="UP000015103"/>
    </source>
</evidence>
<dbReference type="EnsemblMetazoa" id="RPRC009323-RA">
    <property type="protein sequence ID" value="RPRC009323-PA"/>
    <property type="gene ID" value="RPRC009323"/>
</dbReference>